<dbReference type="STRING" id="419475.A8A54_20600"/>
<sequence>MLERAGIPLMEIGQFEKHRLQDALSKRFETLLGRVTAGG</sequence>
<protein>
    <submittedName>
        <fullName evidence="1">Uncharacterized protein</fullName>
    </submittedName>
</protein>
<evidence type="ECO:0000313" key="2">
    <source>
        <dbReference type="Proteomes" id="UP000216188"/>
    </source>
</evidence>
<gene>
    <name evidence="1" type="ORF">CEV34_4365</name>
</gene>
<name>A0A256G606_9HYPH</name>
<organism evidence="1 2">
    <name type="scientific">Brucella pseudogrignonensis</name>
    <dbReference type="NCBI Taxonomy" id="419475"/>
    <lineage>
        <taxon>Bacteria</taxon>
        <taxon>Pseudomonadati</taxon>
        <taxon>Pseudomonadota</taxon>
        <taxon>Alphaproteobacteria</taxon>
        <taxon>Hyphomicrobiales</taxon>
        <taxon>Brucellaceae</taxon>
        <taxon>Brucella/Ochrobactrum group</taxon>
        <taxon>Brucella</taxon>
    </lineage>
</organism>
<accession>A0A256G606</accession>
<dbReference type="AlphaFoldDB" id="A0A256G606"/>
<comment type="caution">
    <text evidence="1">The sequence shown here is derived from an EMBL/GenBank/DDBJ whole genome shotgun (WGS) entry which is preliminary data.</text>
</comment>
<evidence type="ECO:0000313" key="1">
    <source>
        <dbReference type="EMBL" id="OYR22533.1"/>
    </source>
</evidence>
<proteinExistence type="predicted"/>
<reference evidence="1 2" key="1">
    <citation type="submission" date="2017-07" db="EMBL/GenBank/DDBJ databases">
        <title>Phylogenetic study on the rhizospheric bacterium Ochrobactrum sp. A44.</title>
        <authorList>
            <person name="Krzyzanowska D.M."/>
            <person name="Ossowicki A."/>
            <person name="Rajewska M."/>
            <person name="Maciag T."/>
            <person name="Kaczynski Z."/>
            <person name="Czerwicka M."/>
            <person name="Jafra S."/>
        </authorList>
    </citation>
    <scope>NUCLEOTIDE SEQUENCE [LARGE SCALE GENOMIC DNA]</scope>
    <source>
        <strain evidence="1 2">CCUG 30717</strain>
    </source>
</reference>
<dbReference type="Proteomes" id="UP000216188">
    <property type="component" value="Unassembled WGS sequence"/>
</dbReference>
<keyword evidence="2" id="KW-1185">Reference proteome</keyword>
<dbReference type="EMBL" id="NNRM01000044">
    <property type="protein sequence ID" value="OYR22533.1"/>
    <property type="molecule type" value="Genomic_DNA"/>
</dbReference>